<feature type="transmembrane region" description="Helical" evidence="1">
    <location>
        <begin position="12"/>
        <end position="30"/>
    </location>
</feature>
<gene>
    <name evidence="2" type="ORF">GCM10017781_39730</name>
    <name evidence="3" type="ORF">HNQ07_003864</name>
</gene>
<reference evidence="2" key="4">
    <citation type="submission" date="2024-05" db="EMBL/GenBank/DDBJ databases">
        <authorList>
            <person name="Sun Q."/>
            <person name="Zhou Y."/>
        </authorList>
    </citation>
    <scope>NUCLEOTIDE SEQUENCE</scope>
    <source>
        <strain evidence="2">CGMCC 1.18437</strain>
    </source>
</reference>
<dbReference type="RefSeq" id="WP_184114794.1">
    <property type="nucleotide sequence ID" value="NZ_BNAJ01000013.1"/>
</dbReference>
<keyword evidence="1" id="KW-1133">Transmembrane helix</keyword>
<dbReference type="AlphaFoldDB" id="A0A7W8KII8"/>
<dbReference type="SUPFAM" id="SSF81324">
    <property type="entry name" value="Voltage-gated potassium channels"/>
    <property type="match status" value="1"/>
</dbReference>
<feature type="transmembrane region" description="Helical" evidence="1">
    <location>
        <begin position="42"/>
        <end position="61"/>
    </location>
</feature>
<protein>
    <recommendedName>
        <fullName evidence="6">DUF1345 domain-containing protein</fullName>
    </recommendedName>
</protein>
<evidence type="ECO:0000313" key="5">
    <source>
        <dbReference type="Proteomes" id="UP000619376"/>
    </source>
</evidence>
<dbReference type="EMBL" id="BNAJ01000013">
    <property type="protein sequence ID" value="GHF59474.1"/>
    <property type="molecule type" value="Genomic_DNA"/>
</dbReference>
<comment type="caution">
    <text evidence="3">The sequence shown here is derived from an EMBL/GenBank/DDBJ whole genome shotgun (WGS) entry which is preliminary data.</text>
</comment>
<evidence type="ECO:0000313" key="4">
    <source>
        <dbReference type="Proteomes" id="UP000539473"/>
    </source>
</evidence>
<reference evidence="5" key="2">
    <citation type="journal article" date="2019" name="Int. J. Syst. Evol. Microbiol.">
        <title>The Global Catalogue of Microorganisms (GCM) 10K type strain sequencing project: providing services to taxonomists for standard genome sequencing and annotation.</title>
        <authorList>
            <consortium name="The Broad Institute Genomics Platform"/>
            <consortium name="The Broad Institute Genome Sequencing Center for Infectious Disease"/>
            <person name="Wu L."/>
            <person name="Ma J."/>
        </authorList>
    </citation>
    <scope>NUCLEOTIDE SEQUENCE [LARGE SCALE GENOMIC DNA]</scope>
    <source>
        <strain evidence="5">CGMCC 1.18437</strain>
    </source>
</reference>
<reference evidence="3 4" key="3">
    <citation type="submission" date="2020-08" db="EMBL/GenBank/DDBJ databases">
        <title>Genomic Encyclopedia of Type Strains, Phase IV (KMG-IV): sequencing the most valuable type-strain genomes for metagenomic binning, comparative biology and taxonomic classification.</title>
        <authorList>
            <person name="Goeker M."/>
        </authorList>
    </citation>
    <scope>NUCLEOTIDE SEQUENCE [LARGE SCALE GENOMIC DNA]</scope>
    <source>
        <strain evidence="3 4">DSM 27521</strain>
    </source>
</reference>
<evidence type="ECO:0008006" key="6">
    <source>
        <dbReference type="Google" id="ProtNLM"/>
    </source>
</evidence>
<proteinExistence type="predicted"/>
<feature type="transmembrane region" description="Helical" evidence="1">
    <location>
        <begin position="81"/>
        <end position="102"/>
    </location>
</feature>
<keyword evidence="1" id="KW-0812">Transmembrane</keyword>
<name>A0A7W8KII8_9DEIO</name>
<accession>A0A7W8KII8</accession>
<feature type="transmembrane region" description="Helical" evidence="1">
    <location>
        <begin position="114"/>
        <end position="136"/>
    </location>
</feature>
<dbReference type="Proteomes" id="UP000619376">
    <property type="component" value="Unassembled WGS sequence"/>
</dbReference>
<keyword evidence="1" id="KW-0472">Membrane</keyword>
<reference evidence="2" key="1">
    <citation type="journal article" date="2014" name="Int. J. Syst. Evol. Microbiol.">
        <title>Complete genome of a new Firmicutes species belonging to the dominant human colonic microbiota ('Ruminococcus bicirculans') reveals two chromosomes and a selective capacity to utilize plant glucans.</title>
        <authorList>
            <consortium name="NISC Comparative Sequencing Program"/>
            <person name="Wegmann U."/>
            <person name="Louis P."/>
            <person name="Goesmann A."/>
            <person name="Henrissat B."/>
            <person name="Duncan S.H."/>
            <person name="Flint H.J."/>
        </authorList>
    </citation>
    <scope>NUCLEOTIDE SEQUENCE</scope>
    <source>
        <strain evidence="2">CGMCC 1.18437</strain>
    </source>
</reference>
<organism evidence="3 4">
    <name type="scientific">Deinococcus metalli</name>
    <dbReference type="NCBI Taxonomy" id="1141878"/>
    <lineage>
        <taxon>Bacteria</taxon>
        <taxon>Thermotogati</taxon>
        <taxon>Deinococcota</taxon>
        <taxon>Deinococci</taxon>
        <taxon>Deinococcales</taxon>
        <taxon>Deinococcaceae</taxon>
        <taxon>Deinococcus</taxon>
    </lineage>
</organism>
<dbReference type="EMBL" id="JACHFK010000012">
    <property type="protein sequence ID" value="MBB5378358.1"/>
    <property type="molecule type" value="Genomic_DNA"/>
</dbReference>
<evidence type="ECO:0000313" key="3">
    <source>
        <dbReference type="EMBL" id="MBB5378358.1"/>
    </source>
</evidence>
<evidence type="ECO:0000313" key="2">
    <source>
        <dbReference type="EMBL" id="GHF59474.1"/>
    </source>
</evidence>
<sequence>MLSAPSAIRRESFWPARVAILAVVALQVTLNERVTVGPNWLLPGLEVLLLIPLSVVRGLHARRLHLGTAGNVVVSHATARTFAFGLIALLNVANLLSLLLLVESLLHGSKATGRLLLVDALDIWVTNIIVYALWYWELDRGGPLQRQSGAAARRDWLFTPMTLPDGGQSWHPTFVDYLFLSFTNATAFSPTDTLPLTPAAKVLMMLQAGISLLTLALVASRAVNILS</sequence>
<keyword evidence="5" id="KW-1185">Reference proteome</keyword>
<evidence type="ECO:0000256" key="1">
    <source>
        <dbReference type="SAM" id="Phobius"/>
    </source>
</evidence>
<dbReference type="Proteomes" id="UP000539473">
    <property type="component" value="Unassembled WGS sequence"/>
</dbReference>